<feature type="domain" description="DUF11" evidence="1">
    <location>
        <begin position="1533"/>
        <end position="1630"/>
    </location>
</feature>
<gene>
    <name evidence="2" type="ORF">BAGA_20345</name>
</gene>
<reference evidence="2 3" key="1">
    <citation type="submission" date="2014-06" db="EMBL/GenBank/DDBJ databases">
        <title>Draft genome sequence of Bacillus gaemokensis JCM 15801 (MCCC 1A00707).</title>
        <authorList>
            <person name="Lai Q."/>
            <person name="Liu Y."/>
            <person name="Shao Z."/>
        </authorList>
    </citation>
    <scope>NUCLEOTIDE SEQUENCE [LARGE SCALE GENOMIC DNA]</scope>
    <source>
        <strain evidence="2 3">JCM 15801</strain>
    </source>
</reference>
<keyword evidence="3" id="KW-1185">Reference proteome</keyword>
<feature type="domain" description="DUF11" evidence="1">
    <location>
        <begin position="1135"/>
        <end position="1234"/>
    </location>
</feature>
<dbReference type="OrthoDB" id="1751088at2"/>
<feature type="domain" description="DUF11" evidence="1">
    <location>
        <begin position="1397"/>
        <end position="1499"/>
    </location>
</feature>
<proteinExistence type="predicted"/>
<dbReference type="InterPro" id="IPR047589">
    <property type="entry name" value="DUF11_rpt"/>
</dbReference>
<name>A0A073K4K2_9BACI</name>
<feature type="domain" description="DUF11" evidence="1">
    <location>
        <begin position="605"/>
        <end position="710"/>
    </location>
</feature>
<dbReference type="InterPro" id="IPR008966">
    <property type="entry name" value="Adhesion_dom_sf"/>
</dbReference>
<feature type="domain" description="DUF11" evidence="1">
    <location>
        <begin position="474"/>
        <end position="567"/>
    </location>
</feature>
<accession>A0A073K4K2</accession>
<feature type="domain" description="DUF11" evidence="1">
    <location>
        <begin position="870"/>
        <end position="974"/>
    </location>
</feature>
<organism evidence="2 3">
    <name type="scientific">Bacillus gaemokensis</name>
    <dbReference type="NCBI Taxonomy" id="574375"/>
    <lineage>
        <taxon>Bacteria</taxon>
        <taxon>Bacillati</taxon>
        <taxon>Bacillota</taxon>
        <taxon>Bacilli</taxon>
        <taxon>Bacillales</taxon>
        <taxon>Bacillaceae</taxon>
        <taxon>Bacillus</taxon>
        <taxon>Bacillus cereus group</taxon>
    </lineage>
</organism>
<evidence type="ECO:0000313" key="2">
    <source>
        <dbReference type="EMBL" id="KEK22244.1"/>
    </source>
</evidence>
<dbReference type="PANTHER" id="PTHR34819">
    <property type="entry name" value="LARGE CYSTEINE-RICH PERIPLASMIC PROTEIN OMCB"/>
    <property type="match status" value="1"/>
</dbReference>
<dbReference type="NCBIfam" id="TIGR01451">
    <property type="entry name" value="B_ant_repeat"/>
    <property type="match status" value="10"/>
</dbReference>
<protein>
    <recommendedName>
        <fullName evidence="1">DUF11 domain-containing protein</fullName>
    </recommendedName>
</protein>
<dbReference type="STRING" id="574375.AZF08_13705"/>
<dbReference type="InterPro" id="IPR051172">
    <property type="entry name" value="Chlamydia_OmcB"/>
</dbReference>
<dbReference type="eggNOG" id="COG1361">
    <property type="taxonomic scope" value="Bacteria"/>
</dbReference>
<feature type="domain" description="DUF11" evidence="1">
    <location>
        <begin position="1004"/>
        <end position="1123"/>
    </location>
</feature>
<dbReference type="PANTHER" id="PTHR34819:SF3">
    <property type="entry name" value="CELL SURFACE PROTEIN"/>
    <property type="match status" value="1"/>
</dbReference>
<dbReference type="SUPFAM" id="SSF49401">
    <property type="entry name" value="Bacterial adhesins"/>
    <property type="match status" value="1"/>
</dbReference>
<evidence type="ECO:0000313" key="3">
    <source>
        <dbReference type="Proteomes" id="UP000027778"/>
    </source>
</evidence>
<feature type="domain" description="DUF11" evidence="1">
    <location>
        <begin position="1263"/>
        <end position="1366"/>
    </location>
</feature>
<dbReference type="InterPro" id="IPR001434">
    <property type="entry name" value="OmcB-like_DUF11"/>
</dbReference>
<dbReference type="Gene3D" id="2.60.40.740">
    <property type="match status" value="8"/>
</dbReference>
<dbReference type="Proteomes" id="UP000027778">
    <property type="component" value="Unassembled WGS sequence"/>
</dbReference>
<evidence type="ECO:0000259" key="1">
    <source>
        <dbReference type="Pfam" id="PF01345"/>
    </source>
</evidence>
<dbReference type="EMBL" id="JOTM01000036">
    <property type="protein sequence ID" value="KEK22244.1"/>
    <property type="molecule type" value="Genomic_DNA"/>
</dbReference>
<dbReference type="Pfam" id="PF01345">
    <property type="entry name" value="DUF11"/>
    <property type="match status" value="10"/>
</dbReference>
<sequence>MPFMNRFTTTVPGAVTFTGNTLGLSPTSPAPNNNFGTIDVFTTINTSLQVPGFPAGTTNNWPQNSSSAILNIPAGSNILYAELVWAGTFKTDIEDVSAFLNDAVTFITPAGTFSITPDPATAQQGSVGNQFYYVRSANVTNLVSGGGTYTTGSVPAARTAANPTISRSVGWTLEVIYQNGNLPLRNLSVYAGQEIIDASSPPVDAVISGFATPATGPVTGRVLVTAQEGDSNIVGDQLRFGPTANTTVALSGPQNPANNFFQSQICNDTGNLDTTGTFGNLNQPLGTALPVRRQGWDITNVNASASLVNNQTSATVRFVTNGDGYAGAGFGVQIDATGPIINPVKAVDRTVASVGDTLTYTITVPNTGTANAENVILRDTIPNGTTFISGSVTVGGVVQPSANPAVGINLGTIPFNSTPRIVTFQVRVTSFPTPNPIPNEAMVTYQFRPFVGSPLTTSTAVSNTVQTTVNRAVLSLQKVVDLQIATINDVLTYTTSITNTGNVTANNVVFVDSIPEGTTFIAGSVTVNGIAQPGANPANSINIGSVGASQTIVVRFQVRITSSPLTNPIPNRSSATFNFTITPGGQPISGQATSNTVSTQVNVADIRVRKAVNAANATVGDILTYSIEIQNISNVNATNVFFQDTIPSGAVLIANSVTVDGVSQPGADPGVGFSIPDISPSSTRIVMFQVQITSVPSGGTVANSGRVSADFIINPNQPPVTINRQSNTVVTQINTGDLNVIKEVNITQAGIGETLTYTVMIQNTGTVTATNVLFQDTIPPGTTFVANSVTINGVSQPGANPALGFALPDIPVASTVTVQFQVTVVNVPSGGNVVNQATVTASFILNPGQPPVTTTTPSNNVSTRINTGTLNVQKVANVSEALIGDTFTYTVTIRNTGTVEATNVIFIDPIASETIFVADSVTINGVLQPGANPNLGFSLPNIPPAGTINVQFNVTVIAPSSIGIVTNEASVTGTFQLNPGQPPVTTTTPSNTTVVGIPMPSPGDIVAEKSVSATEAGVGDILTYMIVISNVGGSPVTDVFFQDTIPVGTAFVPDSVTIGGFVQPGLNPETEFLVTPLLNDGTSITVTFQVEITSIPEELVILNAGNVTFTSGDVQTVTTNAVATFINIAFVLPIKVVDREIAAVGDVLTYGIVVFNFGTVPATDVTFIDVITEGTTFIENSVEIDGVPQGGLNPFVGFSLPDIPAFDFTIVTFQVQVTSIPEGDVILNIAGITATFQVSAIGPPITETSFSNIEITNINRPGLNVVKEVDQTVVGVGDTLTYRVAIQNTGTTLATNVQFIDSLSASVEFIENSVTINDIQQIGLNPETGFQLPDIDSGSEVIVTFQVQVVSVPDGGTISNVATVNGEFTLVPGEPPVIVTSTSNTVVVTVNEAILFIAKGADFEVAMVGDVITYRIAVINDGTVLVTNVVLTDLIDPNTIFLNGTVSVNDIPVPFANPNSGIPLNDLEPNDAAIIAFQVLVVGEAANSPIRNTAVVSGIATVNPNRPPIEIESDSNTVVVPFIEPNVIITALKTADRQKATIGDVITYTTVIRNEGDVAIQNIFFQDLLNSSVRFIPGSVTINGVLRLRNPVTGFVIGDLAPSEVVTVSFQVVVERAPAGGSSYINEASIRFEVPRGSVLPPVIQMITTNEVIIPFVPTLEQICLSNLGCFEQIPCVCLPFLQQRCRK</sequence>
<feature type="domain" description="DUF11" evidence="1">
    <location>
        <begin position="345"/>
        <end position="444"/>
    </location>
</feature>
<comment type="caution">
    <text evidence="2">The sequence shown here is derived from an EMBL/GenBank/DDBJ whole genome shotgun (WGS) entry which is preliminary data.</text>
</comment>
<feature type="domain" description="DUF11" evidence="1">
    <location>
        <begin position="737"/>
        <end position="842"/>
    </location>
</feature>